<protein>
    <submittedName>
        <fullName evidence="3">Uncharacterized protein</fullName>
    </submittedName>
</protein>
<keyword evidence="2" id="KW-0732">Signal</keyword>
<accession>A0AAV5W471</accession>
<dbReference type="Proteomes" id="UP001432322">
    <property type="component" value="Unassembled WGS sequence"/>
</dbReference>
<reference evidence="3" key="1">
    <citation type="submission" date="2023-10" db="EMBL/GenBank/DDBJ databases">
        <title>Genome assembly of Pristionchus species.</title>
        <authorList>
            <person name="Yoshida K."/>
            <person name="Sommer R.J."/>
        </authorList>
    </citation>
    <scope>NUCLEOTIDE SEQUENCE</scope>
    <source>
        <strain evidence="3">RS5133</strain>
    </source>
</reference>
<dbReference type="EMBL" id="BTSY01000005">
    <property type="protein sequence ID" value="GMT26986.1"/>
    <property type="molecule type" value="Genomic_DNA"/>
</dbReference>
<sequence>IQLSLLLLTVIPRINATGTLPAYERECMDGINRLNPGYKTIRCERSFWGENGQNWISDGHQSVQSKEEKELTGLLCVFANATRLIVHCSGSKCDEEMSLSDAISVCKVKKDREDIAKEPKMEFRKDEKSSAQLYGLAIGIPIIVLLLAAGICFGFVKFLT</sequence>
<feature type="non-terminal residue" evidence="3">
    <location>
        <position position="160"/>
    </location>
</feature>
<organism evidence="3 4">
    <name type="scientific">Pristionchus fissidentatus</name>
    <dbReference type="NCBI Taxonomy" id="1538716"/>
    <lineage>
        <taxon>Eukaryota</taxon>
        <taxon>Metazoa</taxon>
        <taxon>Ecdysozoa</taxon>
        <taxon>Nematoda</taxon>
        <taxon>Chromadorea</taxon>
        <taxon>Rhabditida</taxon>
        <taxon>Rhabditina</taxon>
        <taxon>Diplogasteromorpha</taxon>
        <taxon>Diplogasteroidea</taxon>
        <taxon>Neodiplogasteridae</taxon>
        <taxon>Pristionchus</taxon>
    </lineage>
</organism>
<evidence type="ECO:0000313" key="3">
    <source>
        <dbReference type="EMBL" id="GMT26986.1"/>
    </source>
</evidence>
<evidence type="ECO:0000313" key="4">
    <source>
        <dbReference type="Proteomes" id="UP001432322"/>
    </source>
</evidence>
<proteinExistence type="predicted"/>
<evidence type="ECO:0000256" key="2">
    <source>
        <dbReference type="SAM" id="SignalP"/>
    </source>
</evidence>
<comment type="caution">
    <text evidence="3">The sequence shown here is derived from an EMBL/GenBank/DDBJ whole genome shotgun (WGS) entry which is preliminary data.</text>
</comment>
<feature type="chain" id="PRO_5043854117" evidence="2">
    <location>
        <begin position="17"/>
        <end position="160"/>
    </location>
</feature>
<name>A0AAV5W471_9BILA</name>
<feature type="transmembrane region" description="Helical" evidence="1">
    <location>
        <begin position="133"/>
        <end position="156"/>
    </location>
</feature>
<dbReference type="AlphaFoldDB" id="A0AAV5W471"/>
<feature type="non-terminal residue" evidence="3">
    <location>
        <position position="1"/>
    </location>
</feature>
<keyword evidence="4" id="KW-1185">Reference proteome</keyword>
<gene>
    <name evidence="3" type="ORF">PFISCL1PPCAC_18283</name>
</gene>
<feature type="signal peptide" evidence="2">
    <location>
        <begin position="1"/>
        <end position="16"/>
    </location>
</feature>
<evidence type="ECO:0000256" key="1">
    <source>
        <dbReference type="SAM" id="Phobius"/>
    </source>
</evidence>
<keyword evidence="1" id="KW-0812">Transmembrane</keyword>
<keyword evidence="1" id="KW-0472">Membrane</keyword>
<keyword evidence="1" id="KW-1133">Transmembrane helix</keyword>